<feature type="binding site" evidence="7">
    <location>
        <position position="121"/>
    </location>
    <ligand>
        <name>substrate</name>
    </ligand>
</feature>
<dbReference type="GO" id="GO:0004553">
    <property type="term" value="F:hydrolase activity, hydrolyzing O-glycosyl compounds"/>
    <property type="evidence" value="ECO:0007669"/>
    <property type="project" value="InterPro"/>
</dbReference>
<evidence type="ECO:0000256" key="8">
    <source>
        <dbReference type="PROSITE-ProRule" id="PRU10057"/>
    </source>
</evidence>
<proteinExistence type="inferred from homology"/>
<name>A0AAE8N0Z2_9PEZI</name>
<feature type="region of interest" description="Disordered" evidence="10">
    <location>
        <begin position="21"/>
        <end position="82"/>
    </location>
</feature>
<evidence type="ECO:0000256" key="5">
    <source>
        <dbReference type="ARBA" id="ARBA00023326"/>
    </source>
</evidence>
<evidence type="ECO:0000256" key="10">
    <source>
        <dbReference type="SAM" id="MobiDB-lite"/>
    </source>
</evidence>
<feature type="compositionally biased region" description="Low complexity" evidence="10">
    <location>
        <begin position="32"/>
        <end position="44"/>
    </location>
</feature>
<evidence type="ECO:0000256" key="9">
    <source>
        <dbReference type="RuleBase" id="RU361186"/>
    </source>
</evidence>
<dbReference type="InterPro" id="IPR016288">
    <property type="entry name" value="Beta_cellobiohydrolase"/>
</dbReference>
<keyword evidence="5 9" id="KW-0624">Polysaccharide degradation</keyword>
<evidence type="ECO:0000256" key="6">
    <source>
        <dbReference type="PIRSR" id="PIRSR001100-1"/>
    </source>
</evidence>
<feature type="region of interest" description="Disordered" evidence="10">
    <location>
        <begin position="413"/>
        <end position="456"/>
    </location>
</feature>
<sequence>MRVSTILAALSATSLVAAHPGLSRRQDEVSDTPAAPEPTELPEVPETPEEPEVTEPAEPEPTEPAEPAEPVGPSPFEGRKLYANPDWSDKLEETYAAFEAAGDEKNAARVRTIQDIGTFVWITTRAGLAGIDTAIERARAIQEETGEDHIVGLVLYNLPDRDCSGLESGGELSSDENGLEIYKEEFIKPYAEKVGAASDLTFAIVLEPDSLGNAITNSAIEFCANATPLYEEGIAFAISELQFDHVHLYIDAAHGGWLGWQDNLEPTAKEFAKVLALAGEGKRIRGFATNVSNYNPFNATVRENYTEYSPSWDENHYALSLAPFLEAEGLPSQFIIDQGRVALPGAREEWGEWCNVAPAGFGAAPGSSTGNNTHIDSLVWIKPGGESDGECGMEGAPRAGAWFDEYVQMLVENAEPSLFGEEPAEPAPEEPAPEEPTPEEPAPEEPAPEEPAPEEP</sequence>
<comment type="similarity">
    <text evidence="9">Belongs to the glycosyl hydrolase family 6.</text>
</comment>
<dbReference type="Proteomes" id="UP001187682">
    <property type="component" value="Unassembled WGS sequence"/>
</dbReference>
<feature type="binding site" evidence="7">
    <location>
        <position position="254"/>
    </location>
    <ligand>
        <name>substrate</name>
    </ligand>
</feature>
<dbReference type="Pfam" id="PF01341">
    <property type="entry name" value="Glyco_hydro_6"/>
    <property type="match status" value="1"/>
</dbReference>
<comment type="caution">
    <text evidence="11">The sequence shown here is derived from an EMBL/GenBank/DDBJ whole genome shotgun (WGS) entry which is preliminary data.</text>
</comment>
<evidence type="ECO:0000256" key="3">
    <source>
        <dbReference type="ARBA" id="ARBA00023277"/>
    </source>
</evidence>
<keyword evidence="3 9" id="KW-0119">Carbohydrate metabolism</keyword>
<keyword evidence="4 9" id="KW-0326">Glycosidase</keyword>
<dbReference type="SUPFAM" id="SSF51989">
    <property type="entry name" value="Glycosyl hydrolases family 6, cellulases"/>
    <property type="match status" value="1"/>
</dbReference>
<feature type="compositionally biased region" description="Acidic residues" evidence="10">
    <location>
        <begin position="46"/>
        <end position="63"/>
    </location>
</feature>
<accession>A0AAE8N0Z2</accession>
<dbReference type="PANTHER" id="PTHR34876">
    <property type="match status" value="1"/>
</dbReference>
<dbReference type="PROSITE" id="PS00656">
    <property type="entry name" value="GLYCOSYL_HYDROL_F6_2"/>
    <property type="match status" value="1"/>
</dbReference>
<feature type="binding site" evidence="7">
    <location>
        <position position="386"/>
    </location>
    <ligand>
        <name>substrate</name>
    </ligand>
</feature>
<feature type="chain" id="PRO_5041772874" description="Glucanase" evidence="9">
    <location>
        <begin position="19"/>
        <end position="456"/>
    </location>
</feature>
<dbReference type="GO" id="GO:0030245">
    <property type="term" value="P:cellulose catabolic process"/>
    <property type="evidence" value="ECO:0007669"/>
    <property type="project" value="UniProtKB-KW"/>
</dbReference>
<keyword evidence="12" id="KW-1185">Reference proteome</keyword>
<keyword evidence="9" id="KW-0732">Signal</keyword>
<feature type="compositionally biased region" description="Acidic residues" evidence="10">
    <location>
        <begin position="422"/>
        <end position="456"/>
    </location>
</feature>
<dbReference type="PIRSF" id="PIRSF001100">
    <property type="entry name" value="Beta_cellobiohydrolase"/>
    <property type="match status" value="1"/>
</dbReference>
<reference evidence="11" key="1">
    <citation type="submission" date="2018-03" db="EMBL/GenBank/DDBJ databases">
        <authorList>
            <person name="Guldener U."/>
        </authorList>
    </citation>
    <scope>NUCLEOTIDE SEQUENCE</scope>
</reference>
<evidence type="ECO:0000256" key="2">
    <source>
        <dbReference type="ARBA" id="ARBA00023001"/>
    </source>
</evidence>
<feature type="binding site" evidence="7">
    <location>
        <position position="353"/>
    </location>
    <ligand>
        <name>substrate</name>
    </ligand>
</feature>
<dbReference type="InterPro" id="IPR001524">
    <property type="entry name" value="Glyco_hydro_6_CS"/>
</dbReference>
<protein>
    <recommendedName>
        <fullName evidence="9">Glucanase</fullName>
        <ecNumber evidence="9">3.2.1.-</ecNumber>
    </recommendedName>
</protein>
<dbReference type="InterPro" id="IPR036434">
    <property type="entry name" value="Beta_cellobiohydrolase_sf"/>
</dbReference>
<feature type="binding site" evidence="7">
    <location>
        <position position="293"/>
    </location>
    <ligand>
        <name>substrate</name>
    </ligand>
</feature>
<feature type="binding site" evidence="7">
    <location>
        <position position="257"/>
    </location>
    <ligand>
        <name>substrate</name>
    </ligand>
</feature>
<dbReference type="AlphaFoldDB" id="A0AAE8N0Z2"/>
<evidence type="ECO:0000256" key="4">
    <source>
        <dbReference type="ARBA" id="ARBA00023295"/>
    </source>
</evidence>
<dbReference type="PANTHER" id="PTHR34876:SF10">
    <property type="entry name" value="GLUCANASE"/>
    <property type="match status" value="1"/>
</dbReference>
<gene>
    <name evidence="11" type="ORF">DNG_07040</name>
</gene>
<feature type="signal peptide" evidence="9">
    <location>
        <begin position="1"/>
        <end position="18"/>
    </location>
</feature>
<dbReference type="EC" id="3.2.1.-" evidence="9"/>
<feature type="binding site" evidence="7">
    <location>
        <position position="382"/>
    </location>
    <ligand>
        <name>substrate</name>
    </ligand>
</feature>
<feature type="active site" description="Proton donor" evidence="6 8">
    <location>
        <position position="209"/>
    </location>
</feature>
<organism evidence="11 12">
    <name type="scientific">Cephalotrichum gorgonifer</name>
    <dbReference type="NCBI Taxonomy" id="2041049"/>
    <lineage>
        <taxon>Eukaryota</taxon>
        <taxon>Fungi</taxon>
        <taxon>Dikarya</taxon>
        <taxon>Ascomycota</taxon>
        <taxon>Pezizomycotina</taxon>
        <taxon>Sordariomycetes</taxon>
        <taxon>Hypocreomycetidae</taxon>
        <taxon>Microascales</taxon>
        <taxon>Microascaceae</taxon>
        <taxon>Cephalotrichum</taxon>
    </lineage>
</organism>
<evidence type="ECO:0000313" key="11">
    <source>
        <dbReference type="EMBL" id="SPO04355.1"/>
    </source>
</evidence>
<keyword evidence="1 9" id="KW-0378">Hydrolase</keyword>
<keyword evidence="2 9" id="KW-0136">Cellulose degradation</keyword>
<feature type="active site" description="Proton acceptor" evidence="6">
    <location>
        <position position="388"/>
    </location>
</feature>
<evidence type="ECO:0000256" key="1">
    <source>
        <dbReference type="ARBA" id="ARBA00022801"/>
    </source>
</evidence>
<evidence type="ECO:0000313" key="12">
    <source>
        <dbReference type="Proteomes" id="UP001187682"/>
    </source>
</evidence>
<dbReference type="PRINTS" id="PR00733">
    <property type="entry name" value="GLHYDRLASE6"/>
</dbReference>
<evidence type="ECO:0000256" key="7">
    <source>
        <dbReference type="PIRSR" id="PIRSR001100-2"/>
    </source>
</evidence>
<dbReference type="Gene3D" id="3.20.20.40">
    <property type="entry name" value="1, 4-beta cellobiohydrolase"/>
    <property type="match status" value="1"/>
</dbReference>
<dbReference type="EMBL" id="ONZQ02000010">
    <property type="protein sequence ID" value="SPO04355.1"/>
    <property type="molecule type" value="Genomic_DNA"/>
</dbReference>